<evidence type="ECO:0000313" key="8">
    <source>
        <dbReference type="Proteomes" id="UP000002730"/>
    </source>
</evidence>
<dbReference type="PANTHER" id="PTHR32089">
    <property type="entry name" value="METHYL-ACCEPTING CHEMOTAXIS PROTEIN MCPB"/>
    <property type="match status" value="1"/>
</dbReference>
<dbReference type="EMBL" id="CP002160">
    <property type="protein sequence ID" value="ADL50307.1"/>
    <property type="molecule type" value="Genomic_DNA"/>
</dbReference>
<feature type="transmembrane region" description="Helical" evidence="4">
    <location>
        <begin position="278"/>
        <end position="300"/>
    </location>
</feature>
<keyword evidence="1 3" id="KW-0807">Transducer</keyword>
<feature type="transmembrane region" description="Helical" evidence="4">
    <location>
        <begin position="7"/>
        <end position="25"/>
    </location>
</feature>
<dbReference type="PANTHER" id="PTHR32089:SF112">
    <property type="entry name" value="LYSOZYME-LIKE PROTEIN-RELATED"/>
    <property type="match status" value="1"/>
</dbReference>
<dbReference type="AlphaFoldDB" id="D9SR19"/>
<dbReference type="Pfam" id="PF00672">
    <property type="entry name" value="HAMP"/>
    <property type="match status" value="1"/>
</dbReference>
<dbReference type="Proteomes" id="UP000002730">
    <property type="component" value="Chromosome"/>
</dbReference>
<dbReference type="SMART" id="SM00283">
    <property type="entry name" value="MA"/>
    <property type="match status" value="1"/>
</dbReference>
<dbReference type="OrthoDB" id="2542987at2"/>
<dbReference type="Pfam" id="PF00015">
    <property type="entry name" value="MCPsignal"/>
    <property type="match status" value="1"/>
</dbReference>
<dbReference type="SMART" id="SM00304">
    <property type="entry name" value="HAMP"/>
    <property type="match status" value="1"/>
</dbReference>
<sequence>MKISKKIMYSVIVVNVVLIIIGYFVSRTIIQNVLNSDIRISTEEKSDAFAELIEEKKITAVNNIKWLEGSSRLIKAVQQNNRGDIIELGKQAMSNFEMDYFVITDANGNVIARAHEPEKFGDSILKQANIEKALKGEVTVGIEEGTTVRLSIRAGCPIKNENGQIIGAVSMGYVLADGFVDEINEKVNCEVTIFNGIERVGTTIKDGEKRITGTKIEDAEIEDTVLNQGKSIDKVVTIDGKKYVAVYSPLFDVKDNIIGMKFVGVPADIVQSVERQLVIAQVLISFITIVVSLLVLLFILQKSVTSPLKKLVEFFKELSNGEGDLTKTMKVNTKDEVGEVIIEFNKFISKLRYIINEVKDSSNIITKETIAMSNNVSSCTDVMLEISKRVSKVSDNMMDNSAAIEETTSATHEMNKVSDVVATSCMQVSEQSNYASEITEDGSKAIQDIIYSINDISVSSEEVIIKMNELQSLSNKINEIVEIITGVSKQTNLLSLNASIEAAKAGEQGKGFAVVAGEIRKLAEESNKSSLEIVGLIKEVQGNIKDTAQKVEAVSENIASGVDKANFADRKFKEISKAINIVSEKSHDIAAAAQEQVASVEQVSNAMEEIAKVTASTADDSYKMNLAMQNERESMEEVNQVTQKLTKIIKELNTMVEKFKTS</sequence>
<evidence type="ECO:0000256" key="3">
    <source>
        <dbReference type="PROSITE-ProRule" id="PRU00284"/>
    </source>
</evidence>
<dbReference type="InterPro" id="IPR003660">
    <property type="entry name" value="HAMP_dom"/>
</dbReference>
<feature type="domain" description="Methyl-accepting transducer" evidence="5">
    <location>
        <begin position="375"/>
        <end position="611"/>
    </location>
</feature>
<dbReference type="GO" id="GO:0007165">
    <property type="term" value="P:signal transduction"/>
    <property type="evidence" value="ECO:0007669"/>
    <property type="project" value="UniProtKB-KW"/>
</dbReference>
<dbReference type="HOGENOM" id="CLU_000445_107_19_9"/>
<dbReference type="Gene3D" id="6.10.340.10">
    <property type="match status" value="1"/>
</dbReference>
<evidence type="ECO:0000256" key="2">
    <source>
        <dbReference type="ARBA" id="ARBA00029447"/>
    </source>
</evidence>
<accession>D9SR19</accession>
<dbReference type="PROSITE" id="PS50111">
    <property type="entry name" value="CHEMOTAXIS_TRANSDUC_2"/>
    <property type="match status" value="1"/>
</dbReference>
<organism evidence="7 8">
    <name type="scientific">Clostridium cellulovorans (strain ATCC 35296 / DSM 3052 / OCM 3 / 743B)</name>
    <dbReference type="NCBI Taxonomy" id="573061"/>
    <lineage>
        <taxon>Bacteria</taxon>
        <taxon>Bacillati</taxon>
        <taxon>Bacillota</taxon>
        <taxon>Clostridia</taxon>
        <taxon>Eubacteriales</taxon>
        <taxon>Clostridiaceae</taxon>
        <taxon>Clostridium</taxon>
    </lineage>
</organism>
<feature type="domain" description="HAMP" evidence="6">
    <location>
        <begin position="302"/>
        <end position="356"/>
    </location>
</feature>
<dbReference type="CDD" id="cd11386">
    <property type="entry name" value="MCP_signal"/>
    <property type="match status" value="1"/>
</dbReference>
<proteinExistence type="inferred from homology"/>
<evidence type="ECO:0000256" key="1">
    <source>
        <dbReference type="ARBA" id="ARBA00023224"/>
    </source>
</evidence>
<dbReference type="SUPFAM" id="SSF58104">
    <property type="entry name" value="Methyl-accepting chemotaxis protein (MCP) signaling domain"/>
    <property type="match status" value="1"/>
</dbReference>
<name>D9SR19_CLOC7</name>
<evidence type="ECO:0000259" key="6">
    <source>
        <dbReference type="PROSITE" id="PS50885"/>
    </source>
</evidence>
<dbReference type="InterPro" id="IPR029151">
    <property type="entry name" value="Sensor-like_sf"/>
</dbReference>
<dbReference type="SUPFAM" id="SSF103190">
    <property type="entry name" value="Sensory domain-like"/>
    <property type="match status" value="2"/>
</dbReference>
<reference evidence="7 8" key="1">
    <citation type="submission" date="2010-08" db="EMBL/GenBank/DDBJ databases">
        <title>Complete sequence of Clostridium cellulovorans 743B.</title>
        <authorList>
            <consortium name="US DOE Joint Genome Institute"/>
            <person name="Lucas S."/>
            <person name="Copeland A."/>
            <person name="Lapidus A."/>
            <person name="Cheng J.-F."/>
            <person name="Bruce D."/>
            <person name="Goodwin L."/>
            <person name="Pitluck S."/>
            <person name="Chertkov O."/>
            <person name="Detter J.C."/>
            <person name="Han C."/>
            <person name="Tapia R."/>
            <person name="Land M."/>
            <person name="Hauser L."/>
            <person name="Chang Y.-J."/>
            <person name="Jeffries C."/>
            <person name="Kyrpides N."/>
            <person name="Ivanova N."/>
            <person name="Mikhailova N."/>
            <person name="Hemme C.L."/>
            <person name="Woyke T."/>
        </authorList>
    </citation>
    <scope>NUCLEOTIDE SEQUENCE [LARGE SCALE GENOMIC DNA]</scope>
    <source>
        <strain evidence="8">ATCC 35296 / DSM 3052 / OCM 3 / 743B</strain>
    </source>
</reference>
<dbReference type="RefSeq" id="WP_010074919.1">
    <property type="nucleotide sequence ID" value="NC_014393.1"/>
</dbReference>
<dbReference type="Gene3D" id="1.10.287.950">
    <property type="entry name" value="Methyl-accepting chemotaxis protein"/>
    <property type="match status" value="1"/>
</dbReference>
<dbReference type="CDD" id="cd06225">
    <property type="entry name" value="HAMP"/>
    <property type="match status" value="1"/>
</dbReference>
<comment type="similarity">
    <text evidence="2">Belongs to the methyl-accepting chemotaxis (MCP) protein family.</text>
</comment>
<evidence type="ECO:0000259" key="5">
    <source>
        <dbReference type="PROSITE" id="PS50111"/>
    </source>
</evidence>
<keyword evidence="4" id="KW-0812">Transmembrane</keyword>
<keyword evidence="8" id="KW-1185">Reference proteome</keyword>
<protein>
    <submittedName>
        <fullName evidence="7">Methyl-accepting chemotaxis sensory transducer</fullName>
    </submittedName>
</protein>
<keyword evidence="4" id="KW-1133">Transmembrane helix</keyword>
<evidence type="ECO:0000313" key="7">
    <source>
        <dbReference type="EMBL" id="ADL50307.1"/>
    </source>
</evidence>
<dbReference type="PROSITE" id="PS50885">
    <property type="entry name" value="HAMP"/>
    <property type="match status" value="1"/>
</dbReference>
<evidence type="ECO:0000256" key="4">
    <source>
        <dbReference type="SAM" id="Phobius"/>
    </source>
</evidence>
<dbReference type="KEGG" id="ccb:Clocel_0532"/>
<keyword evidence="4" id="KW-0472">Membrane</keyword>
<dbReference type="GO" id="GO:0005886">
    <property type="term" value="C:plasma membrane"/>
    <property type="evidence" value="ECO:0007669"/>
    <property type="project" value="UniProtKB-SubCell"/>
</dbReference>
<dbReference type="InterPro" id="IPR004089">
    <property type="entry name" value="MCPsignal_dom"/>
</dbReference>
<dbReference type="Gene3D" id="3.30.450.20">
    <property type="entry name" value="PAS domain"/>
    <property type="match status" value="1"/>
</dbReference>
<dbReference type="InterPro" id="IPR029150">
    <property type="entry name" value="dCache_3"/>
</dbReference>
<dbReference type="eggNOG" id="COG0840">
    <property type="taxonomic scope" value="Bacteria"/>
</dbReference>
<gene>
    <name evidence="7" type="ordered locus">Clocel_0532</name>
</gene>
<dbReference type="STRING" id="573061.Clocel_0532"/>
<dbReference type="Pfam" id="PF14827">
    <property type="entry name" value="dCache_3"/>
    <property type="match status" value="1"/>
</dbReference>